<comment type="cofactor">
    <cofactor evidence="11">
        <name>Cu cation</name>
        <dbReference type="ChEBI" id="CHEBI:23378"/>
    </cofactor>
    <text evidence="11">Contains 1 topaquinone per subunit.</text>
</comment>
<dbReference type="PANTHER" id="PTHR10638">
    <property type="entry name" value="COPPER AMINE OXIDASE"/>
    <property type="match status" value="1"/>
</dbReference>
<gene>
    <name evidence="15 17" type="ORF">P152DRAFT_435079</name>
</gene>
<dbReference type="SUPFAM" id="SSF54416">
    <property type="entry name" value="Amine oxidase N-terminal region"/>
    <property type="match status" value="2"/>
</dbReference>
<feature type="domain" description="Copper amine oxidase N2-terminal" evidence="13">
    <location>
        <begin position="10"/>
        <end position="61"/>
    </location>
</feature>
<evidence type="ECO:0000256" key="5">
    <source>
        <dbReference type="ARBA" id="ARBA00022772"/>
    </source>
</evidence>
<evidence type="ECO:0000256" key="9">
    <source>
        <dbReference type="PIRSR" id="PIRSR600269-50"/>
    </source>
</evidence>
<dbReference type="InterPro" id="IPR000269">
    <property type="entry name" value="Cu_amine_oxidase"/>
</dbReference>
<dbReference type="Pfam" id="PF01179">
    <property type="entry name" value="Cu_amine_oxid"/>
    <property type="match status" value="1"/>
</dbReference>
<evidence type="ECO:0000259" key="14">
    <source>
        <dbReference type="Pfam" id="PF02728"/>
    </source>
</evidence>
<dbReference type="Proteomes" id="UP000504638">
    <property type="component" value="Unplaced"/>
</dbReference>
<comment type="subunit">
    <text evidence="3">Homodimer.</text>
</comment>
<evidence type="ECO:0000259" key="13">
    <source>
        <dbReference type="Pfam" id="PF02727"/>
    </source>
</evidence>
<keyword evidence="5 9" id="KW-0801">TPQ</keyword>
<dbReference type="RefSeq" id="XP_033534482.1">
    <property type="nucleotide sequence ID" value="XM_033677514.1"/>
</dbReference>
<keyword evidence="6 11" id="KW-0560">Oxidoreductase</keyword>
<name>A0A6G1G4H6_9PEZI</name>
<dbReference type="PROSITE" id="PS01164">
    <property type="entry name" value="COPPER_AMINE_OXID_1"/>
    <property type="match status" value="1"/>
</dbReference>
<dbReference type="InterPro" id="IPR049948">
    <property type="entry name" value="Cu_Am_ox_TPQ-bd"/>
</dbReference>
<accession>A0A6G1G4H6</accession>
<dbReference type="InterPro" id="IPR015800">
    <property type="entry name" value="Cu_amine_oxidase_N2"/>
</dbReference>
<evidence type="ECO:0000256" key="4">
    <source>
        <dbReference type="ARBA" id="ARBA00022723"/>
    </source>
</evidence>
<dbReference type="Pfam" id="PF02727">
    <property type="entry name" value="Cu_amine_oxidN2"/>
    <property type="match status" value="1"/>
</dbReference>
<dbReference type="EC" id="1.4.3.-" evidence="11"/>
<dbReference type="GO" id="GO:0008131">
    <property type="term" value="F:primary methylamine oxidase activity"/>
    <property type="evidence" value="ECO:0007669"/>
    <property type="project" value="InterPro"/>
</dbReference>
<reference evidence="17" key="2">
    <citation type="submission" date="2020-04" db="EMBL/GenBank/DDBJ databases">
        <authorList>
            <consortium name="NCBI Genome Project"/>
        </authorList>
    </citation>
    <scope>NUCLEOTIDE SEQUENCE</scope>
    <source>
        <strain evidence="17">CBS 781.70</strain>
    </source>
</reference>
<evidence type="ECO:0000313" key="15">
    <source>
        <dbReference type="EMBL" id="KAF1812851.1"/>
    </source>
</evidence>
<organism evidence="15">
    <name type="scientific">Eremomyces bilateralis CBS 781.70</name>
    <dbReference type="NCBI Taxonomy" id="1392243"/>
    <lineage>
        <taxon>Eukaryota</taxon>
        <taxon>Fungi</taxon>
        <taxon>Dikarya</taxon>
        <taxon>Ascomycota</taxon>
        <taxon>Pezizomycotina</taxon>
        <taxon>Dothideomycetes</taxon>
        <taxon>Dothideomycetes incertae sedis</taxon>
        <taxon>Eremomycetales</taxon>
        <taxon>Eremomycetaceae</taxon>
        <taxon>Eremomyces</taxon>
    </lineage>
</organism>
<evidence type="ECO:0000313" key="16">
    <source>
        <dbReference type="Proteomes" id="UP000504638"/>
    </source>
</evidence>
<protein>
    <recommendedName>
        <fullName evidence="11">Amine oxidase</fullName>
        <ecNumber evidence="11">1.4.3.-</ecNumber>
    </recommendedName>
</protein>
<dbReference type="GO" id="GO:0048038">
    <property type="term" value="F:quinone binding"/>
    <property type="evidence" value="ECO:0007669"/>
    <property type="project" value="InterPro"/>
</dbReference>
<keyword evidence="8" id="KW-1015">Disulfide bond</keyword>
<comment type="similarity">
    <text evidence="2 11">Belongs to the copper/topaquinone oxidase family.</text>
</comment>
<dbReference type="SUPFAM" id="SSF49998">
    <property type="entry name" value="Amine oxidase catalytic domain"/>
    <property type="match status" value="1"/>
</dbReference>
<feature type="active site" description="Schiff-base intermediate with substrate; via topaquinone" evidence="9">
    <location>
        <position position="403"/>
    </location>
</feature>
<evidence type="ECO:0000256" key="8">
    <source>
        <dbReference type="ARBA" id="ARBA00023157"/>
    </source>
</evidence>
<feature type="domain" description="Copper amine oxidase N3-terminal" evidence="14">
    <location>
        <begin position="115"/>
        <end position="204"/>
    </location>
</feature>
<dbReference type="AlphaFoldDB" id="A0A6G1G4H6"/>
<reference evidence="15 17" key="1">
    <citation type="submission" date="2020-01" db="EMBL/GenBank/DDBJ databases">
        <authorList>
            <consortium name="DOE Joint Genome Institute"/>
            <person name="Haridas S."/>
            <person name="Albert R."/>
            <person name="Binder M."/>
            <person name="Bloem J."/>
            <person name="Labutti K."/>
            <person name="Salamov A."/>
            <person name="Andreopoulos B."/>
            <person name="Baker S.E."/>
            <person name="Barry K."/>
            <person name="Bills G."/>
            <person name="Bluhm B.H."/>
            <person name="Cannon C."/>
            <person name="Castanera R."/>
            <person name="Culley D.E."/>
            <person name="Daum C."/>
            <person name="Ezra D."/>
            <person name="Gonzalez J.B."/>
            <person name="Henrissat B."/>
            <person name="Kuo A."/>
            <person name="Liang C."/>
            <person name="Lipzen A."/>
            <person name="Lutzoni F."/>
            <person name="Magnuson J."/>
            <person name="Mondo S."/>
            <person name="Nolan M."/>
            <person name="Ohm R."/>
            <person name="Pangilinan J."/>
            <person name="Park H.-J."/>
            <person name="Ramirez L."/>
            <person name="Alfaro M."/>
            <person name="Sun H."/>
            <person name="Tritt A."/>
            <person name="Yoshinaga Y."/>
            <person name="Zwiers L.-H."/>
            <person name="Turgeon B.G."/>
            <person name="Goodwin S.B."/>
            <person name="Spatafora J.W."/>
            <person name="Crous P.W."/>
            <person name="Grigoriev I.V."/>
        </authorList>
    </citation>
    <scope>NUCLEOTIDE SEQUENCE</scope>
    <source>
        <strain evidence="15 17">CBS 781.70</strain>
    </source>
</reference>
<keyword evidence="16" id="KW-1185">Reference proteome</keyword>
<evidence type="ECO:0000256" key="1">
    <source>
        <dbReference type="ARBA" id="ARBA00001935"/>
    </source>
</evidence>
<evidence type="ECO:0000256" key="10">
    <source>
        <dbReference type="PIRSR" id="PIRSR600269-51"/>
    </source>
</evidence>
<sequence length="660" mass="74999">MSNPSPPRVHPLSQLSANEIRRSSVLVRALHPPEFGLDFKSITLNEPNKKLVLEFLDAEHSRRPTPPVIDRESIVSYYVKGNEQPYEALLNVTKDTVVYNRQLGPNVHGRPDELEIEAVKKLVLEDSNVNEEIRNLGIDDMSLVVCAVWIYGTDATNNYRRMFQCYLYLRDPGNPSELDSNYYAFPLPISPVVEAVGQRIIRIDRLPTGADRTLKPGEQYKPPPPNEYMPQYQTLRKDLKPLIVIQPDGASFEIGEESGSQTLKWQKWYFRINFNGREGMMLYDVRYDGRPLFYRISLSELNVSYADPRNPFHRKCAFDLGDHGAGYSANNLKLGCDCLGAIYYLSAYLSTGDGDVMLKENCICIHEQDNGIGWKHTNPRTGNAGITRNRELVLQSIITLNNYDYVFAFVFNQAGEISYEVRATGILSTQPIDKDISVPWGTFMHPGVLASHHQHFFSLRLDPMIDGIQNRVVYEEALGIPRSDFNLHGTGYYTEETAIYKSGGFDLDSSKGRVFKIQNSQVLNPVNKEPVGYKVVVPDFQKIIADPGSYNYKRTPFADHNIYVTKYKKNELYAAGRYTNQSRGGDGLRTWANRKDKVVNEDIVIWIQFAINHIPRVEDFPVMPCDTLRVCLKPVNFFDKNPALDVPPPTQERNGSCTLS</sequence>
<dbReference type="GO" id="GO:0005507">
    <property type="term" value="F:copper ion binding"/>
    <property type="evidence" value="ECO:0007669"/>
    <property type="project" value="InterPro"/>
</dbReference>
<feature type="active site" description="Proton acceptor" evidence="9">
    <location>
        <position position="319"/>
    </location>
</feature>
<evidence type="ECO:0000313" key="17">
    <source>
        <dbReference type="RefSeq" id="XP_033534482.1"/>
    </source>
</evidence>
<comment type="cofactor">
    <cofactor evidence="1">
        <name>Cu cation</name>
        <dbReference type="ChEBI" id="CHEBI:23378"/>
    </cofactor>
</comment>
<reference evidence="17" key="3">
    <citation type="submission" date="2025-04" db="UniProtKB">
        <authorList>
            <consortium name="RefSeq"/>
        </authorList>
    </citation>
    <scope>IDENTIFICATION</scope>
    <source>
        <strain evidence="17">CBS 781.70</strain>
    </source>
</reference>
<dbReference type="Gene3D" id="3.10.450.40">
    <property type="match status" value="2"/>
</dbReference>
<evidence type="ECO:0000256" key="11">
    <source>
        <dbReference type="RuleBase" id="RU000672"/>
    </source>
</evidence>
<proteinExistence type="inferred from homology"/>
<evidence type="ECO:0000259" key="12">
    <source>
        <dbReference type="Pfam" id="PF01179"/>
    </source>
</evidence>
<dbReference type="GeneID" id="54418084"/>
<dbReference type="FunFam" id="2.70.98.20:FF:000001">
    <property type="entry name" value="Amine oxidase"/>
    <property type="match status" value="1"/>
</dbReference>
<dbReference type="InterPro" id="IPR036460">
    <property type="entry name" value="Cu_amine_oxidase_C_sf"/>
</dbReference>
<evidence type="ECO:0000256" key="2">
    <source>
        <dbReference type="ARBA" id="ARBA00007983"/>
    </source>
</evidence>
<dbReference type="Gene3D" id="2.70.98.20">
    <property type="entry name" value="Copper amine oxidase, catalytic domain"/>
    <property type="match status" value="1"/>
</dbReference>
<dbReference type="InterPro" id="IPR015802">
    <property type="entry name" value="Cu_amine_oxidase_N3"/>
</dbReference>
<dbReference type="Pfam" id="PF02728">
    <property type="entry name" value="Cu_amine_oxidN3"/>
    <property type="match status" value="1"/>
</dbReference>
<dbReference type="PANTHER" id="PTHR10638:SF33">
    <property type="entry name" value="AMINE OXIDASE"/>
    <property type="match status" value="1"/>
</dbReference>
<feature type="domain" description="Copper amine oxidase catalytic" evidence="12">
    <location>
        <begin position="244"/>
        <end position="644"/>
    </location>
</feature>
<feature type="modified residue" description="2',4',5'-topaquinone" evidence="10">
    <location>
        <position position="403"/>
    </location>
</feature>
<dbReference type="InterPro" id="IPR015798">
    <property type="entry name" value="Cu_amine_oxidase_C"/>
</dbReference>
<dbReference type="InterPro" id="IPR016182">
    <property type="entry name" value="Cu_amine_oxidase_N-reg"/>
</dbReference>
<comment type="PTM">
    <text evidence="10 11">Topaquinone (TPQ) is generated by copper-dependent autoxidation of a specific tyrosyl residue.</text>
</comment>
<dbReference type="GO" id="GO:0009308">
    <property type="term" value="P:amine metabolic process"/>
    <property type="evidence" value="ECO:0007669"/>
    <property type="project" value="UniProtKB-UniRule"/>
</dbReference>
<keyword evidence="7 11" id="KW-0186">Copper</keyword>
<evidence type="ECO:0000256" key="3">
    <source>
        <dbReference type="ARBA" id="ARBA00011738"/>
    </source>
</evidence>
<dbReference type="EMBL" id="ML975156">
    <property type="protein sequence ID" value="KAF1812851.1"/>
    <property type="molecule type" value="Genomic_DNA"/>
</dbReference>
<dbReference type="OrthoDB" id="5379943at2759"/>
<evidence type="ECO:0000256" key="6">
    <source>
        <dbReference type="ARBA" id="ARBA00023002"/>
    </source>
</evidence>
<keyword evidence="4 11" id="KW-0479">Metal-binding</keyword>
<evidence type="ECO:0000256" key="7">
    <source>
        <dbReference type="ARBA" id="ARBA00023008"/>
    </source>
</evidence>